<evidence type="ECO:0000259" key="9">
    <source>
        <dbReference type="PROSITE" id="PS51294"/>
    </source>
</evidence>
<gene>
    <name evidence="10" type="ORF">DH2020_024752</name>
</gene>
<evidence type="ECO:0000256" key="7">
    <source>
        <dbReference type="SAM" id="MobiDB-lite"/>
    </source>
</evidence>
<keyword evidence="11" id="KW-1185">Reference proteome</keyword>
<dbReference type="SUPFAM" id="SSF46689">
    <property type="entry name" value="Homeodomain-like"/>
    <property type="match status" value="1"/>
</dbReference>
<reference evidence="10 11" key="1">
    <citation type="journal article" date="2021" name="Comput. Struct. Biotechnol. J.">
        <title>De novo genome assembly of the potent medicinal plant Rehmannia glutinosa using nanopore technology.</title>
        <authorList>
            <person name="Ma L."/>
            <person name="Dong C."/>
            <person name="Song C."/>
            <person name="Wang X."/>
            <person name="Zheng X."/>
            <person name="Niu Y."/>
            <person name="Chen S."/>
            <person name="Feng W."/>
        </authorList>
    </citation>
    <scope>NUCLEOTIDE SEQUENCE [LARGE SCALE GENOMIC DNA]</scope>
    <source>
        <strain evidence="10">DH-2019</strain>
    </source>
</reference>
<dbReference type="InterPro" id="IPR001005">
    <property type="entry name" value="SANT/Myb"/>
</dbReference>
<keyword evidence="8" id="KW-0812">Transmembrane</keyword>
<evidence type="ECO:0000256" key="2">
    <source>
        <dbReference type="ARBA" id="ARBA00006783"/>
    </source>
</evidence>
<comment type="caution">
    <text evidence="10">The sequence shown here is derived from an EMBL/GenBank/DDBJ whole genome shotgun (WGS) entry which is preliminary data.</text>
</comment>
<feature type="transmembrane region" description="Helical" evidence="8">
    <location>
        <begin position="387"/>
        <end position="410"/>
    </location>
</feature>
<dbReference type="InterPro" id="IPR009057">
    <property type="entry name" value="Homeodomain-like_sf"/>
</dbReference>
<comment type="similarity">
    <text evidence="2">Belongs to the MYB-CC family.</text>
</comment>
<dbReference type="Gene3D" id="1.10.10.60">
    <property type="entry name" value="Homeodomain-like"/>
    <property type="match status" value="1"/>
</dbReference>
<feature type="compositionally biased region" description="Polar residues" evidence="7">
    <location>
        <begin position="104"/>
        <end position="114"/>
    </location>
</feature>
<keyword evidence="3" id="KW-0805">Transcription regulation</keyword>
<evidence type="ECO:0000313" key="10">
    <source>
        <dbReference type="EMBL" id="KAK6141507.1"/>
    </source>
</evidence>
<feature type="region of interest" description="Disordered" evidence="7">
    <location>
        <begin position="484"/>
        <end position="567"/>
    </location>
</feature>
<evidence type="ECO:0000256" key="5">
    <source>
        <dbReference type="ARBA" id="ARBA00023163"/>
    </source>
</evidence>
<evidence type="ECO:0000256" key="6">
    <source>
        <dbReference type="ARBA" id="ARBA00023242"/>
    </source>
</evidence>
<dbReference type="Proteomes" id="UP001318860">
    <property type="component" value="Unassembled WGS sequence"/>
</dbReference>
<feature type="compositionally biased region" description="Basic and acidic residues" evidence="7">
    <location>
        <begin position="515"/>
        <end position="525"/>
    </location>
</feature>
<keyword evidence="4" id="KW-0175">Coiled coil</keyword>
<dbReference type="Pfam" id="PF14379">
    <property type="entry name" value="Myb_CC_LHEQLE"/>
    <property type="match status" value="1"/>
</dbReference>
<dbReference type="InterPro" id="IPR025756">
    <property type="entry name" value="Myb_CC_LHEQLE"/>
</dbReference>
<dbReference type="NCBIfam" id="TIGR01557">
    <property type="entry name" value="myb_SHAQKYF"/>
    <property type="match status" value="1"/>
</dbReference>
<organism evidence="10 11">
    <name type="scientific">Rehmannia glutinosa</name>
    <name type="common">Chinese foxglove</name>
    <dbReference type="NCBI Taxonomy" id="99300"/>
    <lineage>
        <taxon>Eukaryota</taxon>
        <taxon>Viridiplantae</taxon>
        <taxon>Streptophyta</taxon>
        <taxon>Embryophyta</taxon>
        <taxon>Tracheophyta</taxon>
        <taxon>Spermatophyta</taxon>
        <taxon>Magnoliopsida</taxon>
        <taxon>eudicotyledons</taxon>
        <taxon>Gunneridae</taxon>
        <taxon>Pentapetalae</taxon>
        <taxon>asterids</taxon>
        <taxon>lamiids</taxon>
        <taxon>Lamiales</taxon>
        <taxon>Orobanchaceae</taxon>
        <taxon>Rehmannieae</taxon>
        <taxon>Rehmannia</taxon>
    </lineage>
</organism>
<feature type="compositionally biased region" description="Basic and acidic residues" evidence="7">
    <location>
        <begin position="494"/>
        <end position="503"/>
    </location>
</feature>
<feature type="region of interest" description="Disordered" evidence="7">
    <location>
        <begin position="99"/>
        <end position="120"/>
    </location>
</feature>
<keyword evidence="8" id="KW-1133">Transmembrane helix</keyword>
<evidence type="ECO:0000256" key="3">
    <source>
        <dbReference type="ARBA" id="ARBA00023015"/>
    </source>
</evidence>
<sequence>MEAKPALSIQRSGAGQISNFGASAALSSSFPVLPTPQQETCPKFSDSQHVALNREFMQRPPAVVSPLSSNSGVVGHIFSSSSGFSTDLHFSSVQLQEKHPRQSPFISQSTSSGKSAVLPNSVDSRVLQSTASSQFNKENNDSWCTDTLPDFLDFPMSTTILNGQLDGSNSGGIAIPSEDLSKPNDWQDWADQLITDNDALATDWNGLLADASVADPEPKASYQISQQSTSVSTQQPHISQQLSVPGTPGEICTNGGQSSSANAASGKQRMRWTPELHEAFVEAVNKLGGSERATPKGVLKLMKVEGLTIYHVKSHLQKYRTARYKPETAEGATRINVFAINSMLFMFLDRFSSSFPLQTVKSMMVCSYVTSSANFDVRVKLLSLPTFSVFVVALLQVIGVFLSFVVFSVMESSEKKPASIDELSSLDLKTGIEITEALRLQMEVQKRLHEQLEIQRNLQLRIEEQGRYLQMMFEKQCKSGVDLLKGSSSASENPSKESTDDKVQNSSAKDNLVLDADKKETKGETAKTSGETSLLAAEKQKAVLENSEASVGGTSDLPPTKRAKVDE</sequence>
<evidence type="ECO:0000256" key="8">
    <source>
        <dbReference type="SAM" id="Phobius"/>
    </source>
</evidence>
<dbReference type="EMBL" id="JABTTQ020000139">
    <property type="protein sequence ID" value="KAK6141507.1"/>
    <property type="molecule type" value="Genomic_DNA"/>
</dbReference>
<feature type="compositionally biased region" description="Low complexity" evidence="7">
    <location>
        <begin position="254"/>
        <end position="266"/>
    </location>
</feature>
<comment type="subcellular location">
    <subcellularLocation>
        <location evidence="1">Nucleus</location>
    </subcellularLocation>
</comment>
<dbReference type="InterPro" id="IPR017930">
    <property type="entry name" value="Myb_dom"/>
</dbReference>
<evidence type="ECO:0000256" key="1">
    <source>
        <dbReference type="ARBA" id="ARBA00004123"/>
    </source>
</evidence>
<dbReference type="PANTHER" id="PTHR31499:SF80">
    <property type="entry name" value="HTH MYB-TYPE DOMAIN-CONTAINING PROTEIN"/>
    <property type="match status" value="1"/>
</dbReference>
<evidence type="ECO:0000256" key="4">
    <source>
        <dbReference type="ARBA" id="ARBA00023054"/>
    </source>
</evidence>
<accession>A0ABR0W5G4</accession>
<keyword evidence="6" id="KW-0539">Nucleus</keyword>
<feature type="compositionally biased region" description="Low complexity" evidence="7">
    <location>
        <begin position="221"/>
        <end position="235"/>
    </location>
</feature>
<name>A0ABR0W5G4_REHGL</name>
<proteinExistence type="inferred from homology"/>
<evidence type="ECO:0000313" key="11">
    <source>
        <dbReference type="Proteomes" id="UP001318860"/>
    </source>
</evidence>
<feature type="region of interest" description="Disordered" evidence="7">
    <location>
        <begin position="218"/>
        <end position="268"/>
    </location>
</feature>
<dbReference type="InterPro" id="IPR046955">
    <property type="entry name" value="PHR1-like"/>
</dbReference>
<dbReference type="PROSITE" id="PS51294">
    <property type="entry name" value="HTH_MYB"/>
    <property type="match status" value="1"/>
</dbReference>
<keyword evidence="5" id="KW-0804">Transcription</keyword>
<dbReference type="Pfam" id="PF00249">
    <property type="entry name" value="Myb_DNA-binding"/>
    <property type="match status" value="1"/>
</dbReference>
<dbReference type="PANTHER" id="PTHR31499">
    <property type="entry name" value="MYB FAMILY TRANSCRIPTION FACTOR PHL11"/>
    <property type="match status" value="1"/>
</dbReference>
<keyword evidence="8" id="KW-0472">Membrane</keyword>
<dbReference type="InterPro" id="IPR006447">
    <property type="entry name" value="Myb_dom_plants"/>
</dbReference>
<feature type="domain" description="HTH myb-type" evidence="9">
    <location>
        <begin position="264"/>
        <end position="324"/>
    </location>
</feature>
<protein>
    <recommendedName>
        <fullName evidence="9">HTH myb-type domain-containing protein</fullName>
    </recommendedName>
</protein>